<dbReference type="HOGENOM" id="CLU_2691438_0_0_1"/>
<proteinExistence type="predicted"/>
<reference evidence="1 3" key="2">
    <citation type="journal article" date="2014" name="BMC Genomics">
        <title>An improved genome release (version Mt4.0) for the model legume Medicago truncatula.</title>
        <authorList>
            <person name="Tang H."/>
            <person name="Krishnakumar V."/>
            <person name="Bidwell S."/>
            <person name="Rosen B."/>
            <person name="Chan A."/>
            <person name="Zhou S."/>
            <person name="Gentzbittel L."/>
            <person name="Childs K.L."/>
            <person name="Yandell M."/>
            <person name="Gundlach H."/>
            <person name="Mayer K.F."/>
            <person name="Schwartz D.C."/>
            <person name="Town C.D."/>
        </authorList>
    </citation>
    <scope>GENOME REANNOTATION</scope>
    <source>
        <strain evidence="1">A17</strain>
        <strain evidence="2 3">cv. Jemalong A17</strain>
    </source>
</reference>
<evidence type="ECO:0000313" key="2">
    <source>
        <dbReference type="EnsemblPlants" id="KEH42824"/>
    </source>
</evidence>
<evidence type="ECO:0000313" key="1">
    <source>
        <dbReference type="EMBL" id="KEH42824.1"/>
    </source>
</evidence>
<evidence type="ECO:0000313" key="3">
    <source>
        <dbReference type="Proteomes" id="UP000002051"/>
    </source>
</evidence>
<protein>
    <submittedName>
        <fullName evidence="1 2">Uncharacterized protein</fullName>
    </submittedName>
</protein>
<keyword evidence="3" id="KW-1185">Reference proteome</keyword>
<sequence>MDLRCVSTVKSYAANLVLKKRRWRSKFWNQFAKTLDQNATKLVHNWQLVTSIIDANIAINYVILLRVNSSKKCK</sequence>
<dbReference type="Proteomes" id="UP000002051">
    <property type="component" value="Unassembled WGS sequence"/>
</dbReference>
<reference evidence="2" key="3">
    <citation type="submission" date="2015-04" db="UniProtKB">
        <authorList>
            <consortium name="EnsemblPlants"/>
        </authorList>
    </citation>
    <scope>IDENTIFICATION</scope>
    <source>
        <strain evidence="2">cv. Jemalong A17</strain>
    </source>
</reference>
<accession>A0A072VLD8</accession>
<gene>
    <name evidence="1" type="ordered locus">MTR_1g076760</name>
</gene>
<name>A0A072VLD8_MEDTR</name>
<reference evidence="1 3" key="1">
    <citation type="journal article" date="2011" name="Nature">
        <title>The Medicago genome provides insight into the evolution of rhizobial symbioses.</title>
        <authorList>
            <person name="Young N.D."/>
            <person name="Debelle F."/>
            <person name="Oldroyd G.E."/>
            <person name="Geurts R."/>
            <person name="Cannon S.B."/>
            <person name="Udvardi M.K."/>
            <person name="Benedito V.A."/>
            <person name="Mayer K.F."/>
            <person name="Gouzy J."/>
            <person name="Schoof H."/>
            <person name="Van de Peer Y."/>
            <person name="Proost S."/>
            <person name="Cook D.R."/>
            <person name="Meyers B.C."/>
            <person name="Spannagl M."/>
            <person name="Cheung F."/>
            <person name="De Mita S."/>
            <person name="Krishnakumar V."/>
            <person name="Gundlach H."/>
            <person name="Zhou S."/>
            <person name="Mudge J."/>
            <person name="Bharti A.K."/>
            <person name="Murray J.D."/>
            <person name="Naoumkina M.A."/>
            <person name="Rosen B."/>
            <person name="Silverstein K.A."/>
            <person name="Tang H."/>
            <person name="Rombauts S."/>
            <person name="Zhao P.X."/>
            <person name="Zhou P."/>
            <person name="Barbe V."/>
            <person name="Bardou P."/>
            <person name="Bechner M."/>
            <person name="Bellec A."/>
            <person name="Berger A."/>
            <person name="Berges H."/>
            <person name="Bidwell S."/>
            <person name="Bisseling T."/>
            <person name="Choisne N."/>
            <person name="Couloux A."/>
            <person name="Denny R."/>
            <person name="Deshpande S."/>
            <person name="Dai X."/>
            <person name="Doyle J.J."/>
            <person name="Dudez A.M."/>
            <person name="Farmer A.D."/>
            <person name="Fouteau S."/>
            <person name="Franken C."/>
            <person name="Gibelin C."/>
            <person name="Gish J."/>
            <person name="Goldstein S."/>
            <person name="Gonzalez A.J."/>
            <person name="Green P.J."/>
            <person name="Hallab A."/>
            <person name="Hartog M."/>
            <person name="Hua A."/>
            <person name="Humphray S.J."/>
            <person name="Jeong D.H."/>
            <person name="Jing Y."/>
            <person name="Jocker A."/>
            <person name="Kenton S.M."/>
            <person name="Kim D.J."/>
            <person name="Klee K."/>
            <person name="Lai H."/>
            <person name="Lang C."/>
            <person name="Lin S."/>
            <person name="Macmil S.L."/>
            <person name="Magdelenat G."/>
            <person name="Matthews L."/>
            <person name="McCorrison J."/>
            <person name="Monaghan E.L."/>
            <person name="Mun J.H."/>
            <person name="Najar F.Z."/>
            <person name="Nicholson C."/>
            <person name="Noirot C."/>
            <person name="O'Bleness M."/>
            <person name="Paule C.R."/>
            <person name="Poulain J."/>
            <person name="Prion F."/>
            <person name="Qin B."/>
            <person name="Qu C."/>
            <person name="Retzel E.F."/>
            <person name="Riddle C."/>
            <person name="Sallet E."/>
            <person name="Samain S."/>
            <person name="Samson N."/>
            <person name="Sanders I."/>
            <person name="Saurat O."/>
            <person name="Scarpelli C."/>
            <person name="Schiex T."/>
            <person name="Segurens B."/>
            <person name="Severin A.J."/>
            <person name="Sherrier D.J."/>
            <person name="Shi R."/>
            <person name="Sims S."/>
            <person name="Singer S.R."/>
            <person name="Sinharoy S."/>
            <person name="Sterck L."/>
            <person name="Viollet A."/>
            <person name="Wang B.B."/>
            <person name="Wang K."/>
            <person name="Wang M."/>
            <person name="Wang X."/>
            <person name="Warfsmann J."/>
            <person name="Weissenbach J."/>
            <person name="White D.D."/>
            <person name="White J.D."/>
            <person name="Wiley G.B."/>
            <person name="Wincker P."/>
            <person name="Xing Y."/>
            <person name="Yang L."/>
            <person name="Yao Z."/>
            <person name="Ying F."/>
            <person name="Zhai J."/>
            <person name="Zhou L."/>
            <person name="Zuber A."/>
            <person name="Denarie J."/>
            <person name="Dixon R.A."/>
            <person name="May G.D."/>
            <person name="Schwartz D.C."/>
            <person name="Rogers J."/>
            <person name="Quetier F."/>
            <person name="Town C.D."/>
            <person name="Roe B.A."/>
        </authorList>
    </citation>
    <scope>NUCLEOTIDE SEQUENCE [LARGE SCALE GENOMIC DNA]</scope>
    <source>
        <strain evidence="1">A17</strain>
        <strain evidence="2 3">cv. Jemalong A17</strain>
    </source>
</reference>
<dbReference type="EnsemblPlants" id="KEH42824">
    <property type="protein sequence ID" value="KEH42824"/>
    <property type="gene ID" value="MTR_1g076760"/>
</dbReference>
<dbReference type="EMBL" id="CM001217">
    <property type="protein sequence ID" value="KEH42824.1"/>
    <property type="molecule type" value="Genomic_DNA"/>
</dbReference>
<dbReference type="AlphaFoldDB" id="A0A072VLD8"/>
<organism evidence="1 3">
    <name type="scientific">Medicago truncatula</name>
    <name type="common">Barrel medic</name>
    <name type="synonym">Medicago tribuloides</name>
    <dbReference type="NCBI Taxonomy" id="3880"/>
    <lineage>
        <taxon>Eukaryota</taxon>
        <taxon>Viridiplantae</taxon>
        <taxon>Streptophyta</taxon>
        <taxon>Embryophyta</taxon>
        <taxon>Tracheophyta</taxon>
        <taxon>Spermatophyta</taxon>
        <taxon>Magnoliopsida</taxon>
        <taxon>eudicotyledons</taxon>
        <taxon>Gunneridae</taxon>
        <taxon>Pentapetalae</taxon>
        <taxon>rosids</taxon>
        <taxon>fabids</taxon>
        <taxon>Fabales</taxon>
        <taxon>Fabaceae</taxon>
        <taxon>Papilionoideae</taxon>
        <taxon>50 kb inversion clade</taxon>
        <taxon>NPAAA clade</taxon>
        <taxon>Hologalegina</taxon>
        <taxon>IRL clade</taxon>
        <taxon>Trifolieae</taxon>
        <taxon>Medicago</taxon>
    </lineage>
</organism>
<dbReference type="PaxDb" id="3880-AES78556"/>